<feature type="compositionally biased region" description="Polar residues" evidence="5">
    <location>
        <begin position="243"/>
        <end position="255"/>
    </location>
</feature>
<dbReference type="PANTHER" id="PTHR23291">
    <property type="entry name" value="BAX INHIBITOR-RELATED"/>
    <property type="match status" value="1"/>
</dbReference>
<dbReference type="AlphaFoldDB" id="A0A3N0Z9Q8"/>
<evidence type="ECO:0000256" key="5">
    <source>
        <dbReference type="SAM" id="MobiDB-lite"/>
    </source>
</evidence>
<dbReference type="EMBL" id="RJVU01001704">
    <property type="protein sequence ID" value="ROL55167.1"/>
    <property type="molecule type" value="Genomic_DNA"/>
</dbReference>
<comment type="caution">
    <text evidence="7">The sequence shown here is derived from an EMBL/GenBank/DDBJ whole genome shotgun (WGS) entry which is preliminary data.</text>
</comment>
<dbReference type="CDD" id="cd10428">
    <property type="entry name" value="LFG_like"/>
    <property type="match status" value="1"/>
</dbReference>
<feature type="region of interest" description="Disordered" evidence="5">
    <location>
        <begin position="1"/>
        <end position="147"/>
    </location>
</feature>
<keyword evidence="4 6" id="KW-0472">Membrane</keyword>
<dbReference type="Proteomes" id="UP000281406">
    <property type="component" value="Unassembled WGS sequence"/>
</dbReference>
<feature type="transmembrane region" description="Helical" evidence="6">
    <location>
        <begin position="516"/>
        <end position="538"/>
    </location>
</feature>
<comment type="subcellular location">
    <subcellularLocation>
        <location evidence="1">Membrane</location>
        <topology evidence="1">Multi-pass membrane protein</topology>
    </subcellularLocation>
</comment>
<keyword evidence="8" id="KW-1185">Reference proteome</keyword>
<gene>
    <name evidence="7" type="ORF">DPX16_5452</name>
</gene>
<sequence>MGTRSSRLHEEAASTPFDKDGIKRESCRRMRSTRPTSLMVEFSGSFDHDSETNRSRSEEGSDSDTGQQASSDGSPADRHTSPSLSSQASPTDESGADEKREEDGSPGGPVGAEEIGRAPQRTFSERLPSGRHSSTSGVTARSARVRGTHARPVSEAWIGLYRLNNRHGAIRCPFCTKPFPGGRIEEHLLSCLTSPPLPYNTDVLAKDSGECSICLEDLLQGETIARLACLCVYHKRMTDVENQKSPNDSMTQSDPSHAMTAPMYAPPPYMPPPYPTGPVMYPQPVPAQVGFIQPDLPPEEAGVIKTEEPNLADAEENQMIVSDFEDDKIRKAFIRKVFSVITIQLLVTFTVVCVFTFSKTVKAAVQRSIWVYLSSYIIFMVVALCLSFSTKFSRTHPWNLIGLSVVTLSLSYMVGTVASYHNTDAVVIALGSTLVISFTIIVFSAQTRLDFTICNGILLILSVNFLMFGFFTIFFYSNVLQVFYGFLGALLYAMFLAVDCQLVMGRKKYSLDPEEYVFGALIIYLDIIMIFLYILLILSGGSKN</sequence>
<feature type="transmembrane region" description="Helical" evidence="6">
    <location>
        <begin position="369"/>
        <end position="388"/>
    </location>
</feature>
<protein>
    <submittedName>
        <fullName evidence="7">Protein lifeguard 1</fullName>
    </submittedName>
</protein>
<dbReference type="Gene3D" id="3.30.40.10">
    <property type="entry name" value="Zinc/RING finger domain, C3HC4 (zinc finger)"/>
    <property type="match status" value="1"/>
</dbReference>
<dbReference type="InterPro" id="IPR006214">
    <property type="entry name" value="Bax_inhibitor_1-related"/>
</dbReference>
<evidence type="ECO:0000313" key="7">
    <source>
        <dbReference type="EMBL" id="ROL55167.1"/>
    </source>
</evidence>
<feature type="compositionally biased region" description="Basic and acidic residues" evidence="5">
    <location>
        <begin position="7"/>
        <end position="28"/>
    </location>
</feature>
<dbReference type="GO" id="GO:2001234">
    <property type="term" value="P:negative regulation of apoptotic signaling pathway"/>
    <property type="evidence" value="ECO:0007669"/>
    <property type="project" value="TreeGrafter"/>
</dbReference>
<dbReference type="GO" id="GO:0005783">
    <property type="term" value="C:endoplasmic reticulum"/>
    <property type="evidence" value="ECO:0007669"/>
    <property type="project" value="TreeGrafter"/>
</dbReference>
<dbReference type="PANTHER" id="PTHR23291:SF94">
    <property type="entry name" value="PROTEIN LIFEGUARD 1 ISOFORM X2"/>
    <property type="match status" value="1"/>
</dbReference>
<accession>A0A3N0Z9Q8</accession>
<evidence type="ECO:0000256" key="3">
    <source>
        <dbReference type="ARBA" id="ARBA00022989"/>
    </source>
</evidence>
<feature type="compositionally biased region" description="Polar residues" evidence="5">
    <location>
        <begin position="63"/>
        <end position="73"/>
    </location>
</feature>
<evidence type="ECO:0000256" key="2">
    <source>
        <dbReference type="ARBA" id="ARBA00022692"/>
    </source>
</evidence>
<dbReference type="GO" id="GO:0016020">
    <property type="term" value="C:membrane"/>
    <property type="evidence" value="ECO:0007669"/>
    <property type="project" value="UniProtKB-SubCell"/>
</dbReference>
<keyword evidence="3 6" id="KW-1133">Transmembrane helix</keyword>
<proteinExistence type="predicted"/>
<keyword evidence="2 6" id="KW-0812">Transmembrane</keyword>
<evidence type="ECO:0000256" key="4">
    <source>
        <dbReference type="ARBA" id="ARBA00023136"/>
    </source>
</evidence>
<feature type="transmembrane region" description="Helical" evidence="6">
    <location>
        <begin position="457"/>
        <end position="476"/>
    </location>
</feature>
<name>A0A3N0Z9Q8_ANAGA</name>
<feature type="transmembrane region" description="Helical" evidence="6">
    <location>
        <begin position="400"/>
        <end position="420"/>
    </location>
</feature>
<feature type="transmembrane region" description="Helical" evidence="6">
    <location>
        <begin position="426"/>
        <end position="445"/>
    </location>
</feature>
<feature type="transmembrane region" description="Helical" evidence="6">
    <location>
        <begin position="337"/>
        <end position="357"/>
    </location>
</feature>
<dbReference type="InterPro" id="IPR013083">
    <property type="entry name" value="Znf_RING/FYVE/PHD"/>
</dbReference>
<organism evidence="7 8">
    <name type="scientific">Anabarilius grahami</name>
    <name type="common">Kanglang fish</name>
    <name type="synonym">Barilius grahami</name>
    <dbReference type="NCBI Taxonomy" id="495550"/>
    <lineage>
        <taxon>Eukaryota</taxon>
        <taxon>Metazoa</taxon>
        <taxon>Chordata</taxon>
        <taxon>Craniata</taxon>
        <taxon>Vertebrata</taxon>
        <taxon>Euteleostomi</taxon>
        <taxon>Actinopterygii</taxon>
        <taxon>Neopterygii</taxon>
        <taxon>Teleostei</taxon>
        <taxon>Ostariophysi</taxon>
        <taxon>Cypriniformes</taxon>
        <taxon>Xenocyprididae</taxon>
        <taxon>Xenocypridinae</taxon>
        <taxon>Xenocypridinae incertae sedis</taxon>
        <taxon>Anabarilius</taxon>
    </lineage>
</organism>
<feature type="compositionally biased region" description="Basic and acidic residues" evidence="5">
    <location>
        <begin position="46"/>
        <end position="59"/>
    </location>
</feature>
<feature type="compositionally biased region" description="Polar residues" evidence="5">
    <location>
        <begin position="81"/>
        <end position="92"/>
    </location>
</feature>
<reference evidence="7 8" key="1">
    <citation type="submission" date="2018-10" db="EMBL/GenBank/DDBJ databases">
        <title>Genome assembly for a Yunnan-Guizhou Plateau 3E fish, Anabarilius grahami (Regan), and its evolutionary and genetic applications.</title>
        <authorList>
            <person name="Jiang W."/>
        </authorList>
    </citation>
    <scope>NUCLEOTIDE SEQUENCE [LARGE SCALE GENOMIC DNA]</scope>
    <source>
        <strain evidence="7">AG-KIZ</strain>
        <tissue evidence="7">Muscle</tissue>
    </source>
</reference>
<feature type="transmembrane region" description="Helical" evidence="6">
    <location>
        <begin position="482"/>
        <end position="504"/>
    </location>
</feature>
<evidence type="ECO:0000256" key="6">
    <source>
        <dbReference type="SAM" id="Phobius"/>
    </source>
</evidence>
<dbReference type="OrthoDB" id="10057496at2759"/>
<evidence type="ECO:0000313" key="8">
    <source>
        <dbReference type="Proteomes" id="UP000281406"/>
    </source>
</evidence>
<feature type="region of interest" description="Disordered" evidence="5">
    <location>
        <begin position="242"/>
        <end position="264"/>
    </location>
</feature>
<evidence type="ECO:0000256" key="1">
    <source>
        <dbReference type="ARBA" id="ARBA00004141"/>
    </source>
</evidence>
<dbReference type="Pfam" id="PF01027">
    <property type="entry name" value="Bax1-I"/>
    <property type="match status" value="1"/>
</dbReference>
<dbReference type="GO" id="GO:0005794">
    <property type="term" value="C:Golgi apparatus"/>
    <property type="evidence" value="ECO:0007669"/>
    <property type="project" value="TreeGrafter"/>
</dbReference>